<dbReference type="STRING" id="1123282.SAMN02745823_01753"/>
<gene>
    <name evidence="7" type="ORF">SAMN02745823_01753</name>
</gene>
<feature type="binding site" evidence="5">
    <location>
        <position position="92"/>
    </location>
    <ligand>
        <name>spermidine</name>
        <dbReference type="ChEBI" id="CHEBI:57834"/>
    </ligand>
</feature>
<dbReference type="InterPro" id="IPR001188">
    <property type="entry name" value="Sperm_putr-bd"/>
</dbReference>
<dbReference type="Pfam" id="PF13416">
    <property type="entry name" value="SBP_bac_8"/>
    <property type="match status" value="1"/>
</dbReference>
<dbReference type="PIRSF" id="PIRSF019574">
    <property type="entry name" value="Periplasmic_polyamine_BP"/>
    <property type="match status" value="1"/>
</dbReference>
<evidence type="ECO:0000256" key="3">
    <source>
        <dbReference type="ARBA" id="ARBA00022729"/>
    </source>
</evidence>
<organism evidence="7 8">
    <name type="scientific">Sporobacter termitidis DSM 10068</name>
    <dbReference type="NCBI Taxonomy" id="1123282"/>
    <lineage>
        <taxon>Bacteria</taxon>
        <taxon>Bacillati</taxon>
        <taxon>Bacillota</taxon>
        <taxon>Clostridia</taxon>
        <taxon>Eubacteriales</taxon>
        <taxon>Oscillospiraceae</taxon>
        <taxon>Sporobacter</taxon>
    </lineage>
</organism>
<keyword evidence="4" id="KW-0574">Periplasm</keyword>
<protein>
    <submittedName>
        <fullName evidence="7">Spermidine/putrescine transport system substrate-binding protein</fullName>
    </submittedName>
</protein>
<dbReference type="EMBL" id="FQXV01000005">
    <property type="protein sequence ID" value="SHH98247.1"/>
    <property type="molecule type" value="Genomic_DNA"/>
</dbReference>
<dbReference type="AlphaFoldDB" id="A0A1M5XEG9"/>
<keyword evidence="8" id="KW-1185">Reference proteome</keyword>
<dbReference type="Proteomes" id="UP000183995">
    <property type="component" value="Unassembled WGS sequence"/>
</dbReference>
<keyword evidence="3 6" id="KW-0732">Signal</keyword>
<feature type="signal peptide" evidence="6">
    <location>
        <begin position="1"/>
        <end position="24"/>
    </location>
</feature>
<dbReference type="PANTHER" id="PTHR30222">
    <property type="entry name" value="SPERMIDINE/PUTRESCINE-BINDING PERIPLASMIC PROTEIN"/>
    <property type="match status" value="1"/>
</dbReference>
<dbReference type="GO" id="GO:0042597">
    <property type="term" value="C:periplasmic space"/>
    <property type="evidence" value="ECO:0007669"/>
    <property type="project" value="UniProtKB-SubCell"/>
</dbReference>
<feature type="chain" id="PRO_5039441453" evidence="6">
    <location>
        <begin position="25"/>
        <end position="352"/>
    </location>
</feature>
<evidence type="ECO:0000313" key="7">
    <source>
        <dbReference type="EMBL" id="SHH98247.1"/>
    </source>
</evidence>
<dbReference type="InterPro" id="IPR006059">
    <property type="entry name" value="SBP"/>
</dbReference>
<dbReference type="RefSeq" id="WP_073077829.1">
    <property type="nucleotide sequence ID" value="NZ_FQXV01000005.1"/>
</dbReference>
<comment type="subcellular location">
    <subcellularLocation>
        <location evidence="1">Periplasm</location>
    </subcellularLocation>
</comment>
<keyword evidence="2" id="KW-0813">Transport</keyword>
<dbReference type="Gene3D" id="3.40.190.10">
    <property type="entry name" value="Periplasmic binding protein-like II"/>
    <property type="match status" value="2"/>
</dbReference>
<evidence type="ECO:0000313" key="8">
    <source>
        <dbReference type="Proteomes" id="UP000183995"/>
    </source>
</evidence>
<sequence length="352" mass="38405">MKKIIGVILAAVTAASLLLLPGCAQKTGAGADAGTINLYIWTEYLPQPVIDEFTKETGIKVNVSMYSDNEEMLSKVKSSSPGTYDIVVPSDYMVANMIQQGLLEKLDLSKIPNLSNIDPSYLKQSFDPANEYSVPYRGGVCELVVNKSVVTEDITSYTQLFDSEYANSIVALDDFRIIAGIVAMSLGYSANETDPAVLQKVGDRLMDLKGNIKILDSDSPKTSMINGEASIGLMWNAEASLAMKDNPDVKLVYPREGNTLFLDNLCIVKGSKNIDAAEKFLNYILDAKASAEISKVYPYLNPNTAAVALLGDDYKNDEAANIPSEIFAKGQYIENVDKAIDTYNDMWAKFTS</sequence>
<evidence type="ECO:0000256" key="5">
    <source>
        <dbReference type="PIRSR" id="PIRSR019574-1"/>
    </source>
</evidence>
<evidence type="ECO:0000256" key="2">
    <source>
        <dbReference type="ARBA" id="ARBA00022448"/>
    </source>
</evidence>
<dbReference type="SUPFAM" id="SSF53850">
    <property type="entry name" value="Periplasmic binding protein-like II"/>
    <property type="match status" value="1"/>
</dbReference>
<accession>A0A1M5XEG9</accession>
<dbReference type="GO" id="GO:0015846">
    <property type="term" value="P:polyamine transport"/>
    <property type="evidence" value="ECO:0007669"/>
    <property type="project" value="InterPro"/>
</dbReference>
<dbReference type="OrthoDB" id="9769319at2"/>
<reference evidence="7 8" key="1">
    <citation type="submission" date="2016-11" db="EMBL/GenBank/DDBJ databases">
        <authorList>
            <person name="Jaros S."/>
            <person name="Januszkiewicz K."/>
            <person name="Wedrychowicz H."/>
        </authorList>
    </citation>
    <scope>NUCLEOTIDE SEQUENCE [LARGE SCALE GENOMIC DNA]</scope>
    <source>
        <strain evidence="7 8">DSM 10068</strain>
    </source>
</reference>
<proteinExistence type="predicted"/>
<name>A0A1M5XEG9_9FIRM</name>
<dbReference type="GO" id="GO:0019808">
    <property type="term" value="F:polyamine binding"/>
    <property type="evidence" value="ECO:0007669"/>
    <property type="project" value="InterPro"/>
</dbReference>
<dbReference type="PRINTS" id="PR00909">
    <property type="entry name" value="SPERMDNBNDNG"/>
</dbReference>
<evidence type="ECO:0000256" key="6">
    <source>
        <dbReference type="SAM" id="SignalP"/>
    </source>
</evidence>
<evidence type="ECO:0000256" key="1">
    <source>
        <dbReference type="ARBA" id="ARBA00004418"/>
    </source>
</evidence>
<evidence type="ECO:0000256" key="4">
    <source>
        <dbReference type="ARBA" id="ARBA00022764"/>
    </source>
</evidence>
<feature type="binding site" evidence="5">
    <location>
        <position position="43"/>
    </location>
    <ligand>
        <name>spermidine</name>
        <dbReference type="ChEBI" id="CHEBI:57834"/>
    </ligand>
</feature>
<dbReference type="PANTHER" id="PTHR30222:SF17">
    <property type="entry name" value="SPERMIDINE_PUTRESCINE-BINDING PERIPLASMIC PROTEIN"/>
    <property type="match status" value="1"/>
</dbReference>
<dbReference type="CDD" id="cd13590">
    <property type="entry name" value="PBP2_PotD_PotF_like"/>
    <property type="match status" value="1"/>
</dbReference>